<gene>
    <name evidence="2" type="ORF">UFOPK2510_00235</name>
    <name evidence="3" type="ORF">UFOPK2718_00501</name>
    <name evidence="4" type="ORF">UFOPK2936_00041</name>
    <name evidence="5" type="ORF">UFOPK3174_00785</name>
    <name evidence="6" type="ORF">UFOPK3328_00620</name>
    <name evidence="7" type="ORF">UFOPK3779_00655</name>
    <name evidence="8" type="ORF">UFOPK3913_00602</name>
    <name evidence="1" type="ORF">UFOPK4107_01054</name>
    <name evidence="9" type="ORF">UFOPK4403_00389</name>
</gene>
<dbReference type="EMBL" id="CAFBLD010000003">
    <property type="protein sequence ID" value="CAB4863457.1"/>
    <property type="molecule type" value="Genomic_DNA"/>
</dbReference>
<protein>
    <submittedName>
        <fullName evidence="1">Unannotated protein</fullName>
    </submittedName>
</protein>
<evidence type="ECO:0000313" key="1">
    <source>
        <dbReference type="EMBL" id="CAB4341503.1"/>
    </source>
</evidence>
<evidence type="ECO:0000313" key="2">
    <source>
        <dbReference type="EMBL" id="CAB4685178.1"/>
    </source>
</evidence>
<dbReference type="EMBL" id="CAEZYM010000004">
    <property type="protein sequence ID" value="CAB4721283.1"/>
    <property type="molecule type" value="Genomic_DNA"/>
</dbReference>
<dbReference type="EMBL" id="CAFBQX010000001">
    <property type="protein sequence ID" value="CAB5070350.1"/>
    <property type="molecule type" value="Genomic_DNA"/>
</dbReference>
<evidence type="ECO:0000313" key="4">
    <source>
        <dbReference type="EMBL" id="CAB4768639.1"/>
    </source>
</evidence>
<dbReference type="EMBL" id="CAFBOC010000005">
    <property type="protein sequence ID" value="CAB4973241.1"/>
    <property type="molecule type" value="Genomic_DNA"/>
</dbReference>
<dbReference type="Gene3D" id="3.50.30.50">
    <property type="entry name" value="Putative cyclase"/>
    <property type="match status" value="1"/>
</dbReference>
<reference evidence="1" key="1">
    <citation type="submission" date="2020-05" db="EMBL/GenBank/DDBJ databases">
        <authorList>
            <person name="Chiriac C."/>
            <person name="Salcher M."/>
            <person name="Ghai R."/>
            <person name="Kavagutti S V."/>
        </authorList>
    </citation>
    <scope>NUCLEOTIDE SEQUENCE</scope>
</reference>
<dbReference type="GO" id="GO:0004061">
    <property type="term" value="F:arylformamidase activity"/>
    <property type="evidence" value="ECO:0007669"/>
    <property type="project" value="InterPro"/>
</dbReference>
<dbReference type="GO" id="GO:0019441">
    <property type="term" value="P:L-tryptophan catabolic process to kynurenine"/>
    <property type="evidence" value="ECO:0007669"/>
    <property type="project" value="InterPro"/>
</dbReference>
<evidence type="ECO:0000313" key="3">
    <source>
        <dbReference type="EMBL" id="CAB4721283.1"/>
    </source>
</evidence>
<evidence type="ECO:0000313" key="7">
    <source>
        <dbReference type="EMBL" id="CAB4942331.1"/>
    </source>
</evidence>
<name>A0A6J5ZPR1_9ZZZZ</name>
<dbReference type="EMBL" id="CAEZXO010000001">
    <property type="protein sequence ID" value="CAB4685178.1"/>
    <property type="molecule type" value="Genomic_DNA"/>
</dbReference>
<dbReference type="SUPFAM" id="SSF102198">
    <property type="entry name" value="Putative cyclase"/>
    <property type="match status" value="1"/>
</dbReference>
<dbReference type="AlphaFoldDB" id="A0A6J5ZPR1"/>
<dbReference type="EMBL" id="CAFABH010000011">
    <property type="protein sequence ID" value="CAB4827972.1"/>
    <property type="molecule type" value="Genomic_DNA"/>
</dbReference>
<organism evidence="1">
    <name type="scientific">freshwater metagenome</name>
    <dbReference type="NCBI Taxonomy" id="449393"/>
    <lineage>
        <taxon>unclassified sequences</taxon>
        <taxon>metagenomes</taxon>
        <taxon>ecological metagenomes</taxon>
    </lineage>
</organism>
<dbReference type="InterPro" id="IPR037175">
    <property type="entry name" value="KFase_sf"/>
</dbReference>
<evidence type="ECO:0000313" key="8">
    <source>
        <dbReference type="EMBL" id="CAB4973241.1"/>
    </source>
</evidence>
<dbReference type="EMBL" id="CAEZZW010000001">
    <property type="protein sequence ID" value="CAB4768639.1"/>
    <property type="molecule type" value="Genomic_DNA"/>
</dbReference>
<evidence type="ECO:0000313" key="9">
    <source>
        <dbReference type="EMBL" id="CAB5070350.1"/>
    </source>
</evidence>
<evidence type="ECO:0000313" key="6">
    <source>
        <dbReference type="EMBL" id="CAB4863457.1"/>
    </source>
</evidence>
<sequence length="218" mass="23946">MKYFDISGPIRPGTWHYGAPYFPFEIQSLSTPDWMDFPVYAESISMPMQTGTYIETAGHVYPNQITTAQLPLERTILLPSYCLQMPTGANSEITKAMIVDALKRIGSPSLVGKGLIISTGWFKHWFDPDYLSEGPFFSADVMEFMVASEVSLLGSDMPCWDSPTHPTGHLLNFFKSDALMLAPVFGTDRLAEGSGQLIAIPLAIEGTSASPVRAVWVA</sequence>
<dbReference type="Pfam" id="PF04199">
    <property type="entry name" value="Cyclase"/>
    <property type="match status" value="1"/>
</dbReference>
<evidence type="ECO:0000313" key="5">
    <source>
        <dbReference type="EMBL" id="CAB4827972.1"/>
    </source>
</evidence>
<proteinExistence type="predicted"/>
<dbReference type="InterPro" id="IPR007325">
    <property type="entry name" value="KFase/CYL"/>
</dbReference>
<accession>A0A6J5ZPR1</accession>
<dbReference type="EMBL" id="CAESAE010000005">
    <property type="protein sequence ID" value="CAB4341503.1"/>
    <property type="molecule type" value="Genomic_DNA"/>
</dbReference>
<dbReference type="EMBL" id="CAFBNH010000003">
    <property type="protein sequence ID" value="CAB4942331.1"/>
    <property type="molecule type" value="Genomic_DNA"/>
</dbReference>